<evidence type="ECO:0000313" key="5">
    <source>
        <dbReference type="Proteomes" id="UP001311799"/>
    </source>
</evidence>
<evidence type="ECO:0000313" key="4">
    <source>
        <dbReference type="EMBL" id="KAK6588718.1"/>
    </source>
</evidence>
<dbReference type="EMBL" id="JAWDEY010000031">
    <property type="protein sequence ID" value="KAK6588718.1"/>
    <property type="molecule type" value="Genomic_DNA"/>
</dbReference>
<dbReference type="AlphaFoldDB" id="A0AAV9XW37"/>
<name>A0AAV9XW37_9CRYT</name>
<sequence length="142" mass="16750">MVRLFSNVPIPDGWDIVKDELEKYNEMMKDAENVTMKGKKKNEYMWPIYRVNHLRSRFLFDKYYNEKVISKELYEYCLDHGYGDRNLIAKWKKQGYEYLCCINCISTSNTNYGTTCICRVPTDQLDDEKIECINCGCNGCSS</sequence>
<dbReference type="GO" id="GO:0005681">
    <property type="term" value="C:spliceosomal complex"/>
    <property type="evidence" value="ECO:0007669"/>
    <property type="project" value="TreeGrafter"/>
</dbReference>
<accession>A0AAV9XW37</accession>
<dbReference type="Proteomes" id="UP001311799">
    <property type="component" value="Unassembled WGS sequence"/>
</dbReference>
<dbReference type="PRINTS" id="PR00322">
    <property type="entry name" value="G10"/>
</dbReference>
<protein>
    <submittedName>
        <fullName evidence="4">G10 protein</fullName>
    </submittedName>
</protein>
<dbReference type="PANTHER" id="PTHR19411">
    <property type="entry name" value="PROTEIN BUD31-RELATED"/>
    <property type="match status" value="1"/>
</dbReference>
<comment type="caution">
    <text evidence="4">The sequence shown here is derived from an EMBL/GenBank/DDBJ whole genome shotgun (WGS) entry which is preliminary data.</text>
</comment>
<evidence type="ECO:0000256" key="3">
    <source>
        <dbReference type="ARBA" id="ARBA00023242"/>
    </source>
</evidence>
<dbReference type="PANTHER" id="PTHR19411:SF0">
    <property type="entry name" value="PROTEIN BUD31 HOMOLOG"/>
    <property type="match status" value="1"/>
</dbReference>
<dbReference type="Pfam" id="PF01125">
    <property type="entry name" value="BUD31"/>
    <property type="match status" value="1"/>
</dbReference>
<comment type="similarity">
    <text evidence="2">Belongs to the BUD31 (G10) family.</text>
</comment>
<gene>
    <name evidence="4" type="ORF">RS030_3485</name>
</gene>
<evidence type="ECO:0000256" key="1">
    <source>
        <dbReference type="ARBA" id="ARBA00004123"/>
    </source>
</evidence>
<dbReference type="InterPro" id="IPR001748">
    <property type="entry name" value="BUD31"/>
</dbReference>
<dbReference type="GO" id="GO:0000398">
    <property type="term" value="P:mRNA splicing, via spliceosome"/>
    <property type="evidence" value="ECO:0007669"/>
    <property type="project" value="TreeGrafter"/>
</dbReference>
<reference evidence="4 5" key="1">
    <citation type="submission" date="2023-10" db="EMBL/GenBank/DDBJ databases">
        <title>Comparative genomics analysis reveals potential genetic determinants of host preference in Cryptosporidium xiaoi.</title>
        <authorList>
            <person name="Xiao L."/>
            <person name="Li J."/>
        </authorList>
    </citation>
    <scope>NUCLEOTIDE SEQUENCE [LARGE SCALE GENOMIC DNA]</scope>
    <source>
        <strain evidence="4 5">52996</strain>
    </source>
</reference>
<comment type="subcellular location">
    <subcellularLocation>
        <location evidence="1">Nucleus</location>
    </subcellularLocation>
</comment>
<organism evidence="4 5">
    <name type="scientific">Cryptosporidium xiaoi</name>
    <dbReference type="NCBI Taxonomy" id="659607"/>
    <lineage>
        <taxon>Eukaryota</taxon>
        <taxon>Sar</taxon>
        <taxon>Alveolata</taxon>
        <taxon>Apicomplexa</taxon>
        <taxon>Conoidasida</taxon>
        <taxon>Coccidia</taxon>
        <taxon>Eucoccidiorida</taxon>
        <taxon>Eimeriorina</taxon>
        <taxon>Cryptosporidiidae</taxon>
        <taxon>Cryptosporidium</taxon>
    </lineage>
</organism>
<proteinExistence type="inferred from homology"/>
<keyword evidence="5" id="KW-1185">Reference proteome</keyword>
<evidence type="ECO:0000256" key="2">
    <source>
        <dbReference type="ARBA" id="ARBA00005287"/>
    </source>
</evidence>
<keyword evidence="3" id="KW-0539">Nucleus</keyword>